<reference evidence="1 2" key="1">
    <citation type="journal article" date="2022" name="Hortic Res">
        <title>A haplotype resolved chromosomal level avocado genome allows analysis of novel avocado genes.</title>
        <authorList>
            <person name="Nath O."/>
            <person name="Fletcher S.J."/>
            <person name="Hayward A."/>
            <person name="Shaw L.M."/>
            <person name="Masouleh A.K."/>
            <person name="Furtado A."/>
            <person name="Henry R.J."/>
            <person name="Mitter N."/>
        </authorList>
    </citation>
    <scope>NUCLEOTIDE SEQUENCE [LARGE SCALE GENOMIC DNA]</scope>
    <source>
        <strain evidence="2">cv. Hass</strain>
    </source>
</reference>
<dbReference type="Proteomes" id="UP001234297">
    <property type="component" value="Chromosome 1"/>
</dbReference>
<gene>
    <name evidence="1" type="ORF">MRB53_002468</name>
</gene>
<protein>
    <submittedName>
        <fullName evidence="1">Uncharacterized protein</fullName>
    </submittedName>
</protein>
<evidence type="ECO:0000313" key="2">
    <source>
        <dbReference type="Proteomes" id="UP001234297"/>
    </source>
</evidence>
<sequence>MVDINNEVCQDRPFLPQNPILEIDTKPTVAIPETLIVPKPPLSRISPEIWRFPSYSRTYSYSLKALWQHITAVPQEPCLFATTIHDNIAYGNEAATLANAHKFISSLPEGYRTWVGERGVQLSGKQRQRIAIVLALVRKAELMLLDETTSALDAESERCLQEALERALSGRTTIGP</sequence>
<name>A0ACC2MVJ0_PERAE</name>
<evidence type="ECO:0000313" key="1">
    <source>
        <dbReference type="EMBL" id="KAJ8649445.1"/>
    </source>
</evidence>
<comment type="caution">
    <text evidence="1">The sequence shown here is derived from an EMBL/GenBank/DDBJ whole genome shotgun (WGS) entry which is preliminary data.</text>
</comment>
<organism evidence="1 2">
    <name type="scientific">Persea americana</name>
    <name type="common">Avocado</name>
    <dbReference type="NCBI Taxonomy" id="3435"/>
    <lineage>
        <taxon>Eukaryota</taxon>
        <taxon>Viridiplantae</taxon>
        <taxon>Streptophyta</taxon>
        <taxon>Embryophyta</taxon>
        <taxon>Tracheophyta</taxon>
        <taxon>Spermatophyta</taxon>
        <taxon>Magnoliopsida</taxon>
        <taxon>Magnoliidae</taxon>
        <taxon>Laurales</taxon>
        <taxon>Lauraceae</taxon>
        <taxon>Persea</taxon>
    </lineage>
</organism>
<keyword evidence="2" id="KW-1185">Reference proteome</keyword>
<proteinExistence type="predicted"/>
<accession>A0ACC2MVJ0</accession>
<dbReference type="EMBL" id="CM056809">
    <property type="protein sequence ID" value="KAJ8649445.1"/>
    <property type="molecule type" value="Genomic_DNA"/>
</dbReference>